<sequence>MENESYNRLLKMIKDFEQEIIKLAGVGQQSNHKLIHYIDKDEKFTLIVNRKGHRNKYNLTLLLHSATEKSLMVRLF</sequence>
<evidence type="ECO:0000313" key="2">
    <source>
        <dbReference type="Proteomes" id="UP000298482"/>
    </source>
</evidence>
<evidence type="ECO:0000313" key="1">
    <source>
        <dbReference type="EMBL" id="TGA78230.1"/>
    </source>
</evidence>
<dbReference type="EMBL" id="SRJF01000009">
    <property type="protein sequence ID" value="TGA78230.1"/>
    <property type="molecule type" value="Genomic_DNA"/>
</dbReference>
<dbReference type="Proteomes" id="UP000298482">
    <property type="component" value="Unassembled WGS sequence"/>
</dbReference>
<protein>
    <submittedName>
        <fullName evidence="1">Uncharacterized protein</fullName>
    </submittedName>
</protein>
<comment type="caution">
    <text evidence="1">The sequence shown here is derived from an EMBL/GenBank/DDBJ whole genome shotgun (WGS) entry which is preliminary data.</text>
</comment>
<keyword evidence="2" id="KW-1185">Reference proteome</keyword>
<name>A0ABY2KF58_9STAP</name>
<accession>A0ABY2KF58</accession>
<gene>
    <name evidence="1" type="ORF">E2556_07660</name>
</gene>
<reference evidence="1 2" key="1">
    <citation type="submission" date="2019-04" db="EMBL/GenBank/DDBJ databases">
        <title>Genomic characterization of Staphylococcus petrasii strains.</title>
        <authorList>
            <person name="Vrbovska V."/>
            <person name="Kovarovic V."/>
            <person name="Maslanova I."/>
            <person name="Indrakova A."/>
            <person name="Petras P."/>
            <person name="Sedo O."/>
            <person name="Svec P."/>
            <person name="Fisarova L."/>
            <person name="Sedlacek I."/>
            <person name="Doskar J."/>
            <person name="Pantucek R."/>
        </authorList>
    </citation>
    <scope>NUCLEOTIDE SEQUENCE [LARGE SCALE GENOMIC DNA]</scope>
    <source>
        <strain evidence="1 2">CCM 8421</strain>
    </source>
</reference>
<dbReference type="RefSeq" id="WP_103328109.1">
    <property type="nucleotide sequence ID" value="NZ_PPRD01000002.1"/>
</dbReference>
<organism evidence="1 2">
    <name type="scientific">Staphylococcus croceilyticus</name>
    <dbReference type="NCBI Taxonomy" id="319942"/>
    <lineage>
        <taxon>Bacteria</taxon>
        <taxon>Bacillati</taxon>
        <taxon>Bacillota</taxon>
        <taxon>Bacilli</taxon>
        <taxon>Bacillales</taxon>
        <taxon>Staphylococcaceae</taxon>
        <taxon>Staphylococcus</taxon>
    </lineage>
</organism>
<proteinExistence type="predicted"/>